<sequence length="156" mass="17213">MQAIVKTVSDLRDIYAPNAKLAILSNSSTVHRAEVRAALRGVDLKLMKLDAGTESLARQINLPAPGWDFMTMLQGLANLDGVILQTMFVWGRAANTAPLAIQEWSDRVAEIHPRGVHIYTLDRVPADSGVKPVAREVLESIAEYAQKRTHVPIEVY</sequence>
<evidence type="ECO:0000313" key="2">
    <source>
        <dbReference type="Proteomes" id="UP000334340"/>
    </source>
</evidence>
<dbReference type="AlphaFoldDB" id="A0A564ZH41"/>
<accession>A0A564ZH41</accession>
<name>A0A564ZH41_9BACT</name>
<keyword evidence="2" id="KW-1185">Reference proteome</keyword>
<dbReference type="EMBL" id="CABIKM010000004">
    <property type="protein sequence ID" value="VUZ83972.1"/>
    <property type="molecule type" value="Genomic_DNA"/>
</dbReference>
<gene>
    <name evidence="1" type="ORF">MELA_00334</name>
</gene>
<evidence type="ECO:0000313" key="1">
    <source>
        <dbReference type="EMBL" id="VUZ83972.1"/>
    </source>
</evidence>
<proteinExistence type="predicted"/>
<protein>
    <submittedName>
        <fullName evidence="1">Fe-S oxidoreductase</fullName>
    </submittedName>
</protein>
<reference evidence="1 2" key="1">
    <citation type="submission" date="2019-07" db="EMBL/GenBank/DDBJ databases">
        <authorList>
            <person name="Cremers G."/>
        </authorList>
    </citation>
    <scope>NUCLEOTIDE SEQUENCE [LARGE SCALE GENOMIC DNA]</scope>
</reference>
<organism evidence="1 2">
    <name type="scientific">Candidatus Methylomirabilis lanthanidiphila</name>
    <dbReference type="NCBI Taxonomy" id="2211376"/>
    <lineage>
        <taxon>Bacteria</taxon>
        <taxon>Candidatus Methylomirabilota</taxon>
        <taxon>Candidatus Methylomirabilia</taxon>
        <taxon>Candidatus Methylomirabilales</taxon>
        <taxon>Candidatus Methylomirabilaceae</taxon>
        <taxon>Candidatus Methylomirabilis</taxon>
    </lineage>
</organism>
<dbReference type="Proteomes" id="UP000334340">
    <property type="component" value="Unassembled WGS sequence"/>
</dbReference>